<dbReference type="AlphaFoldDB" id="A0A175RWT1"/>
<protein>
    <recommendedName>
        <fullName evidence="4">Terminase</fullName>
    </recommendedName>
</protein>
<feature type="compositionally biased region" description="Polar residues" evidence="1">
    <location>
        <begin position="202"/>
        <end position="213"/>
    </location>
</feature>
<dbReference type="Pfam" id="PF05119">
    <property type="entry name" value="Terminase_4"/>
    <property type="match status" value="1"/>
</dbReference>
<dbReference type="EMBL" id="LDQA01000011">
    <property type="protein sequence ID" value="KTR07342.1"/>
    <property type="molecule type" value="Genomic_DNA"/>
</dbReference>
<accession>A0A175RWT1</accession>
<dbReference type="Proteomes" id="UP000078529">
    <property type="component" value="Unassembled WGS sequence"/>
</dbReference>
<keyword evidence="3" id="KW-1185">Reference proteome</keyword>
<organism evidence="2 3">
    <name type="scientific">Aureimonas ureilytica</name>
    <dbReference type="NCBI Taxonomy" id="401562"/>
    <lineage>
        <taxon>Bacteria</taxon>
        <taxon>Pseudomonadati</taxon>
        <taxon>Pseudomonadota</taxon>
        <taxon>Alphaproteobacteria</taxon>
        <taxon>Hyphomicrobiales</taxon>
        <taxon>Aurantimonadaceae</taxon>
        <taxon>Aureimonas</taxon>
    </lineage>
</organism>
<feature type="region of interest" description="Disordered" evidence="1">
    <location>
        <begin position="169"/>
        <end position="213"/>
    </location>
</feature>
<name>A0A175RWT1_9HYPH</name>
<feature type="region of interest" description="Disordered" evidence="1">
    <location>
        <begin position="1"/>
        <end position="42"/>
    </location>
</feature>
<sequence length="213" mass="23521">MGRRKEDPALQAAKGYPGRRKPKTNKAIEEAAASAERETQSDDPFAVPTIFRRSPAYYRRATELWVSLADTLRASGRRRPGYRAALTRYCIWVQMHEDAVESLRRDCPKGGTTYEFTPVGGTSRIVQHPSLKTMKDAEPILRQIEDDFGFSPRADSALVRVESFNRTQQGDLFGRTGGGAGAPRADAPDEAGVPEHDPLDLMTSTDSTPPTLN</sequence>
<dbReference type="PATRIC" id="fig|401562.4.peg.479"/>
<dbReference type="InterPro" id="IPR006448">
    <property type="entry name" value="Phage_term_ssu_P27"/>
</dbReference>
<comment type="caution">
    <text evidence="2">The sequence shown here is derived from an EMBL/GenBank/DDBJ whole genome shotgun (WGS) entry which is preliminary data.</text>
</comment>
<evidence type="ECO:0000256" key="1">
    <source>
        <dbReference type="SAM" id="MobiDB-lite"/>
    </source>
</evidence>
<gene>
    <name evidence="2" type="ORF">NS365_04615</name>
</gene>
<reference evidence="2 3" key="1">
    <citation type="journal article" date="2016" name="Front. Microbiol.">
        <title>Genomic Resource of Rice Seed Associated Bacteria.</title>
        <authorList>
            <person name="Midha S."/>
            <person name="Bansal K."/>
            <person name="Sharma S."/>
            <person name="Kumar N."/>
            <person name="Patil P.P."/>
            <person name="Chaudhry V."/>
            <person name="Patil P.B."/>
        </authorList>
    </citation>
    <scope>NUCLEOTIDE SEQUENCE [LARGE SCALE GENOMIC DNA]</scope>
    <source>
        <strain evidence="2 3">NS365</strain>
    </source>
</reference>
<evidence type="ECO:0000313" key="2">
    <source>
        <dbReference type="EMBL" id="KTR07342.1"/>
    </source>
</evidence>
<proteinExistence type="predicted"/>
<evidence type="ECO:0008006" key="4">
    <source>
        <dbReference type="Google" id="ProtNLM"/>
    </source>
</evidence>
<evidence type="ECO:0000313" key="3">
    <source>
        <dbReference type="Proteomes" id="UP000078529"/>
    </source>
</evidence>